<name>A0A949JXB4_9FIRM</name>
<protein>
    <submittedName>
        <fullName evidence="2">ABC transporter substrate-binding protein</fullName>
    </submittedName>
</protein>
<dbReference type="AlphaFoldDB" id="A0A949JXB4"/>
<evidence type="ECO:0000313" key="2">
    <source>
        <dbReference type="EMBL" id="MBU9734950.1"/>
    </source>
</evidence>
<keyword evidence="1" id="KW-0732">Signal</keyword>
<organism evidence="2 3">
    <name type="scientific">Diplocloster agilis</name>
    <dbReference type="NCBI Taxonomy" id="2850323"/>
    <lineage>
        <taxon>Bacteria</taxon>
        <taxon>Bacillati</taxon>
        <taxon>Bacillota</taxon>
        <taxon>Clostridia</taxon>
        <taxon>Lachnospirales</taxon>
        <taxon>Lachnospiraceae</taxon>
        <taxon>Diplocloster</taxon>
    </lineage>
</organism>
<dbReference type="Gene3D" id="3.40.190.10">
    <property type="entry name" value="Periplasmic binding protein-like II"/>
    <property type="match status" value="1"/>
</dbReference>
<evidence type="ECO:0000313" key="3">
    <source>
        <dbReference type="Proteomes" id="UP000712157"/>
    </source>
</evidence>
<sequence>MKNMQKTGALFLALLLILSLTGCGKGGPSDGVVRSEQAVGNAKGRYMEEEMKLPEEVSRAYRLFSHEDGSCWLVSAGQGIYRSADQGKTWELQQDSWKDRLEGQLWDCQMNPDGSWIVSIMQMPENQEDMFNEDVELTFDYWFISPDGEEKKLEPDQHLELYGIRFLTGETLVGWDIKGNVYEISLSDGKTSKLFETGSYIYNMGVGDRYLIPVCQKYQNQIYDVEKKEMADPDPVLGDFLSKVIETEAGRFMDGAQPLELRQADGKEDAWYLICKDGLFYHVLQGAVMQQMINGELATMGDPSVRITGMLSSQAGEENPEFLVLYDNLSLIRYYYDPEIAAVPEKELKVYSLEENTTLRQAASLYQKSHPDVYVKCETGLSGQDGMTVEDAVKNLNTEIMAGNGPDLLLLDGLPMKSYIEKGVLEDLTPYLEDGLKGGRWFENIVNAYAKDGKIYAVPSRFAIPIIAGREEDIGRITDLDTLADTIERMREEYPSGKLLGADSEIQLLNMLAAVSSPAWVNGDGTLNETSLTQFLTDAKRIWDVEKTGISEAAALTGMGGEEGYRQAAQQAGGWFAGSQRLAAGQIYSIMLDFSTVTSVIDQNPGSSFKLWEGQSKSVFLPSGIVGIQAKSEEKELAVDFFQSIFEEEAQKIYSDEGYPVEKNAFEDMLVNENDVSFGTMAVDTPDGLKTLECKWPLPEQLDWLRETAGSLTTPGITDDTIQNTVLDLAPAALNGEKTVQETVSEILKKVQIYLAE</sequence>
<dbReference type="PROSITE" id="PS51257">
    <property type="entry name" value="PROKAR_LIPOPROTEIN"/>
    <property type="match status" value="1"/>
</dbReference>
<gene>
    <name evidence="2" type="ORF">KTH89_00280</name>
</gene>
<feature type="chain" id="PRO_5039116359" evidence="1">
    <location>
        <begin position="25"/>
        <end position="757"/>
    </location>
</feature>
<dbReference type="Proteomes" id="UP000712157">
    <property type="component" value="Unassembled WGS sequence"/>
</dbReference>
<reference evidence="2" key="1">
    <citation type="submission" date="2021-06" db="EMBL/GenBank/DDBJ databases">
        <title>Description of novel taxa of the family Lachnospiraceae.</title>
        <authorList>
            <person name="Chaplin A.V."/>
            <person name="Sokolova S.R."/>
            <person name="Pikina A.P."/>
            <person name="Korzhanova M."/>
            <person name="Belova V."/>
            <person name="Korostin D."/>
            <person name="Efimov B.A."/>
        </authorList>
    </citation>
    <scope>NUCLEOTIDE SEQUENCE</scope>
    <source>
        <strain evidence="2">ASD5720</strain>
    </source>
</reference>
<dbReference type="Pfam" id="PF01547">
    <property type="entry name" value="SBP_bac_1"/>
    <property type="match status" value="1"/>
</dbReference>
<accession>A0A949JXB4</accession>
<dbReference type="SUPFAM" id="SSF110296">
    <property type="entry name" value="Oligoxyloglucan reducing end-specific cellobiohydrolase"/>
    <property type="match status" value="1"/>
</dbReference>
<proteinExistence type="predicted"/>
<dbReference type="SUPFAM" id="SSF53850">
    <property type="entry name" value="Periplasmic binding protein-like II"/>
    <property type="match status" value="1"/>
</dbReference>
<dbReference type="EMBL" id="JAHQCW010000001">
    <property type="protein sequence ID" value="MBU9734950.1"/>
    <property type="molecule type" value="Genomic_DNA"/>
</dbReference>
<dbReference type="RefSeq" id="WP_238720197.1">
    <property type="nucleotide sequence ID" value="NZ_JAHQCW010000001.1"/>
</dbReference>
<feature type="signal peptide" evidence="1">
    <location>
        <begin position="1"/>
        <end position="24"/>
    </location>
</feature>
<evidence type="ECO:0000256" key="1">
    <source>
        <dbReference type="SAM" id="SignalP"/>
    </source>
</evidence>
<dbReference type="InterPro" id="IPR006059">
    <property type="entry name" value="SBP"/>
</dbReference>
<keyword evidence="3" id="KW-1185">Reference proteome</keyword>
<comment type="caution">
    <text evidence="2">The sequence shown here is derived from an EMBL/GenBank/DDBJ whole genome shotgun (WGS) entry which is preliminary data.</text>
</comment>